<reference evidence="2" key="1">
    <citation type="submission" date="2018-01" db="EMBL/GenBank/DDBJ databases">
        <title>An insight into the sialome of Amazonian anophelines.</title>
        <authorList>
            <person name="Ribeiro J.M."/>
            <person name="Scarpassa V."/>
            <person name="Calvo E."/>
        </authorList>
    </citation>
    <scope>NUCLEOTIDE SEQUENCE</scope>
    <source>
        <tissue evidence="2">Salivary glands</tissue>
    </source>
</reference>
<keyword evidence="1" id="KW-1133">Transmembrane helix</keyword>
<evidence type="ECO:0000256" key="1">
    <source>
        <dbReference type="SAM" id="Phobius"/>
    </source>
</evidence>
<evidence type="ECO:0000313" key="2">
    <source>
        <dbReference type="EMBL" id="MBW30504.1"/>
    </source>
</evidence>
<keyword evidence="1" id="KW-0472">Membrane</keyword>
<organism evidence="2">
    <name type="scientific">Anopheles braziliensis</name>
    <dbReference type="NCBI Taxonomy" id="58242"/>
    <lineage>
        <taxon>Eukaryota</taxon>
        <taxon>Metazoa</taxon>
        <taxon>Ecdysozoa</taxon>
        <taxon>Arthropoda</taxon>
        <taxon>Hexapoda</taxon>
        <taxon>Insecta</taxon>
        <taxon>Pterygota</taxon>
        <taxon>Neoptera</taxon>
        <taxon>Endopterygota</taxon>
        <taxon>Diptera</taxon>
        <taxon>Nematocera</taxon>
        <taxon>Culicoidea</taxon>
        <taxon>Culicidae</taxon>
        <taxon>Anophelinae</taxon>
        <taxon>Anopheles</taxon>
    </lineage>
</organism>
<feature type="transmembrane region" description="Helical" evidence="1">
    <location>
        <begin position="12"/>
        <end position="30"/>
    </location>
</feature>
<dbReference type="AlphaFoldDB" id="A0A2M3ZPL5"/>
<dbReference type="EMBL" id="GGFM01009753">
    <property type="protein sequence ID" value="MBW30504.1"/>
    <property type="molecule type" value="Transcribed_RNA"/>
</dbReference>
<sequence>MVCGVCCDEKRFLLLLMLMMLASTAGHGVARCIRTGRRRRRLWTAIRWIITSLILVIDTFDFHYHSYTPLSFWCQIFYSNFRVEQLCLNSI</sequence>
<accession>A0A2M3ZPL5</accession>
<name>A0A2M3ZPL5_9DIPT</name>
<keyword evidence="1" id="KW-0812">Transmembrane</keyword>
<feature type="transmembrane region" description="Helical" evidence="1">
    <location>
        <begin position="42"/>
        <end position="60"/>
    </location>
</feature>
<protein>
    <submittedName>
        <fullName evidence="2">Putative secreted peptide</fullName>
    </submittedName>
</protein>
<proteinExistence type="predicted"/>